<feature type="binding site" evidence="14">
    <location>
        <position position="47"/>
    </location>
    <ligand>
        <name>[2Fe-2S] cluster</name>
        <dbReference type="ChEBI" id="CHEBI:190135"/>
        <label>1</label>
    </ligand>
</feature>
<dbReference type="InterPro" id="IPR036683">
    <property type="entry name" value="CO_DH_flav_C_dom_sf"/>
</dbReference>
<comment type="cofactor">
    <cofactor evidence="11">
        <name>[2Fe-2S] cluster</name>
        <dbReference type="ChEBI" id="CHEBI:190135"/>
    </cofactor>
</comment>
<dbReference type="PROSITE" id="PS00559">
    <property type="entry name" value="MOLYBDOPTERIN_EUK"/>
    <property type="match status" value="1"/>
</dbReference>
<organism evidence="17 18">
    <name type="scientific">Naegleria fowleri</name>
    <name type="common">Brain eating amoeba</name>
    <dbReference type="NCBI Taxonomy" id="5763"/>
    <lineage>
        <taxon>Eukaryota</taxon>
        <taxon>Discoba</taxon>
        <taxon>Heterolobosea</taxon>
        <taxon>Tetramitia</taxon>
        <taxon>Eutetramitia</taxon>
        <taxon>Vahlkampfiidae</taxon>
        <taxon>Naegleria</taxon>
    </lineage>
</organism>
<keyword evidence="6 14" id="KW-0479">Metal-binding</keyword>
<dbReference type="InterPro" id="IPR012675">
    <property type="entry name" value="Beta-grasp_dom_sf"/>
</dbReference>
<dbReference type="InterPro" id="IPR036856">
    <property type="entry name" value="Ald_Oxase/Xan_DH_a/b_sf"/>
</dbReference>
<evidence type="ECO:0000259" key="16">
    <source>
        <dbReference type="PROSITE" id="PS51387"/>
    </source>
</evidence>
<dbReference type="InterPro" id="IPR008274">
    <property type="entry name" value="AldOxase/xan_DH_MoCoBD1"/>
</dbReference>
<evidence type="ECO:0000313" key="18">
    <source>
        <dbReference type="Proteomes" id="UP000444721"/>
    </source>
</evidence>
<evidence type="ECO:0000256" key="13">
    <source>
        <dbReference type="PIRSR" id="PIRSR000127-2"/>
    </source>
</evidence>
<dbReference type="SUPFAM" id="SSF54292">
    <property type="entry name" value="2Fe-2S ferredoxin-like"/>
    <property type="match status" value="1"/>
</dbReference>
<dbReference type="GO" id="GO:0051537">
    <property type="term" value="F:2 iron, 2 sulfur cluster binding"/>
    <property type="evidence" value="ECO:0007669"/>
    <property type="project" value="UniProtKB-KW"/>
</dbReference>
<evidence type="ECO:0000256" key="5">
    <source>
        <dbReference type="ARBA" id="ARBA00022714"/>
    </source>
</evidence>
<evidence type="ECO:0000256" key="9">
    <source>
        <dbReference type="ARBA" id="ARBA00023004"/>
    </source>
</evidence>
<sequence>MAHHDWSKKILFYVNGERHQVENPNPNTTLANYLRRKLHLTGTKIACGEGGCGACCVLVSHYDHENHVIRNRSVNACLFPLIQADGCAIVTVEGIGNNHEDVLHLIQKRFREFGASQCGFCTPGFVMSLYALLRNNPHPSLEEIQRSLDGNLCRCTGYRSIFAAAQTFARIPYQDTEYEPSSSSSGGCSEGDNCCMKKGNNKGNDCGNDCCQKTSVHSISPPTTIVDENGKVVDTHSRAHIVGNHVYTLNGQKHPLFPAELRRYDPAERPLYVESKPQSGVERGETQTHYFRPTTLQELLALRKKFEGEKHLRIICGNTELGIETKFKKYEHYRYYIEALRVKELLVKKINYAEESISHENSSSNGLLTGKSIEIGASVTLTNMLNFFKEAMESLPSYQCNGLKAVCEQIERFASTSIRNAASLGGNVVTASPISDLNPIWIALGASLNLINCDQEKRTVPFSEFFLGYRKVDLRDDEILVSITIPLFQPNDFPKGTIQIVQSYKQAKRREDDIAIVNAGMSMVVEKETGKIHTCQLAFGGMAVKTVTASKTVQYLTGNTLSNETCQKAIELLQQDLPLPQNVPGGMSEYRRTLTLSFFYKFYVQLVKDCSLRKLTEEEESVLLSSFHKPYPIGHQYYQPKEVGTAVGKPIPHNYSHLQVTGEATYVQDIPPQSRELYAYPVLSNKPYAKIKKVDPSRALTFEGVVSWVDWRDVKGSNRVGAVIHDEEELFLTTETTAVGQLIGFILAETHLKAMVAAKAVHVEYEENENPILSIDDALQKGAPVLIERKMFRGDSVAKFEELSNNEDIEIIEGDIKIGGQEHFYFETQSCLILPGKYGLSGDEGEVVVFSSTQSPSHTQSMVASVLGIPDNKVITKLKRLGGGFGGKESRSCILAAAAAVAAKKVNRPVRCILDRDIDMAHTGQRHPCYAKYKIAINKKTLKFEAIHTDIYLNGGYSLDFSKGVLERALYSFDNVYYMPHVTVIGKAFKTNLPTNTAFRGFGGPQGLMVCETIVEHVSHALSVKYPQLNSDKSQLCNDIRQINMYTEHNAITPYKQLIGDVHRIRLMWERIHEITNYPQRLKQVNEYNKKHKYQKRGISLIPTKFAISFGVTFLNQATALVNIYSHDGSVYISHAGCEMGQGVHIKVAQCAATSLGIPLDLIHVGETSTDKAPNTSATAASVGSDLNGFATKNACEKINENLSKLKKELFPELYMEHNLNDLNYVPILTHDQWRKLVKTAYLNCIPLSSTGFYKTPNLCMDWDKCEGTPFSYFTYGVACSEVQIDTLTGDWSVLRTDIVMDVGDSLNPTIDIGQIEGAFIQGMGYYTMEELIFGDSAHPWVQAGHLFTKGPGNYKIPSGNDLPDEFNVHLLRDDMERPFPSSVYSSKGIGEPPLFLASSVLFAIRHAIFDLRKQMGLNDYFVLDSPATTERIRMLCSDQFTNYFNKEQCFRAKGSF</sequence>
<dbReference type="SUPFAM" id="SSF55447">
    <property type="entry name" value="CO dehydrogenase flavoprotein C-terminal domain-like"/>
    <property type="match status" value="1"/>
</dbReference>
<comment type="caution">
    <text evidence="17">The sequence shown here is derived from an EMBL/GenBank/DDBJ whole genome shotgun (WGS) entry which is preliminary data.</text>
</comment>
<evidence type="ECO:0000256" key="1">
    <source>
        <dbReference type="ARBA" id="ARBA00001974"/>
    </source>
</evidence>
<reference evidence="17 18" key="1">
    <citation type="journal article" date="2019" name="Sci. Rep.">
        <title>Nanopore sequencing improves the draft genome of the human pathogenic amoeba Naegleria fowleri.</title>
        <authorList>
            <person name="Liechti N."/>
            <person name="Schurch N."/>
            <person name="Bruggmann R."/>
            <person name="Wittwer M."/>
        </authorList>
    </citation>
    <scope>NUCLEOTIDE SEQUENCE [LARGE SCALE GENOMIC DNA]</scope>
    <source>
        <strain evidence="17 18">ATCC 30894</strain>
    </source>
</reference>
<accession>A0A6A5C8D7</accession>
<dbReference type="InterPro" id="IPR005107">
    <property type="entry name" value="CO_DH_flav_C"/>
</dbReference>
<evidence type="ECO:0000256" key="3">
    <source>
        <dbReference type="ARBA" id="ARBA00022505"/>
    </source>
</evidence>
<dbReference type="InterPro" id="IPR002346">
    <property type="entry name" value="Mopterin_DH_FAD-bd"/>
</dbReference>
<evidence type="ECO:0000259" key="15">
    <source>
        <dbReference type="PROSITE" id="PS51085"/>
    </source>
</evidence>
<dbReference type="FunFam" id="3.30.465.10:FF:000004">
    <property type="entry name" value="Xanthine dehydrogenase/oxidase"/>
    <property type="match status" value="1"/>
</dbReference>
<dbReference type="Pfam" id="PF01315">
    <property type="entry name" value="Ald_Xan_dh_C"/>
    <property type="match status" value="1"/>
</dbReference>
<dbReference type="GO" id="GO:0043546">
    <property type="term" value="F:molybdopterin cofactor binding"/>
    <property type="evidence" value="ECO:0007669"/>
    <property type="project" value="InterPro"/>
</dbReference>
<dbReference type="Proteomes" id="UP000444721">
    <property type="component" value="Unassembled WGS sequence"/>
</dbReference>
<keyword evidence="7 13" id="KW-0274">FAD</keyword>
<dbReference type="VEuPathDB" id="AmoebaDB:NfTy_010750"/>
<dbReference type="PANTHER" id="PTHR45444:SF3">
    <property type="entry name" value="XANTHINE DEHYDROGENASE"/>
    <property type="match status" value="1"/>
</dbReference>
<feature type="binding site" evidence="13">
    <location>
        <position position="436"/>
    </location>
    <ligand>
        <name>FAD</name>
        <dbReference type="ChEBI" id="CHEBI:57692"/>
    </ligand>
</feature>
<feature type="binding site" evidence="14">
    <location>
        <position position="155"/>
    </location>
    <ligand>
        <name>[2Fe-2S] cluster</name>
        <dbReference type="ChEBI" id="CHEBI:190135"/>
        <label>2</label>
    </ligand>
</feature>
<dbReference type="VEuPathDB" id="AmoebaDB:FDP41_010257"/>
<dbReference type="Gene3D" id="3.30.365.10">
    <property type="entry name" value="Aldehyde oxidase/xanthine dehydrogenase, molybdopterin binding domain"/>
    <property type="match status" value="4"/>
</dbReference>
<comment type="cofactor">
    <cofactor evidence="14">
        <name>Mo-molybdopterin</name>
        <dbReference type="ChEBI" id="CHEBI:71302"/>
    </cofactor>
    <text evidence="14">Binds 1 Mo-molybdopterin (Mo-MPT) cofactor per subunit.</text>
</comment>
<dbReference type="GO" id="GO:0071949">
    <property type="term" value="F:FAD binding"/>
    <property type="evidence" value="ECO:0007669"/>
    <property type="project" value="InterPro"/>
</dbReference>
<dbReference type="Gene3D" id="1.10.150.120">
    <property type="entry name" value="[2Fe-2S]-binding domain"/>
    <property type="match status" value="1"/>
</dbReference>
<evidence type="ECO:0000256" key="10">
    <source>
        <dbReference type="ARBA" id="ARBA00023014"/>
    </source>
</evidence>
<feature type="binding site" evidence="13">
    <location>
        <position position="1002"/>
    </location>
    <ligand>
        <name>substrate</name>
    </ligand>
</feature>
<dbReference type="EMBL" id="VFQX01000006">
    <property type="protein sequence ID" value="KAF0983192.1"/>
    <property type="molecule type" value="Genomic_DNA"/>
</dbReference>
<evidence type="ECO:0000256" key="11">
    <source>
        <dbReference type="ARBA" id="ARBA00034078"/>
    </source>
</evidence>
<dbReference type="VEuPathDB" id="AmoebaDB:NF0088080"/>
<feature type="binding site" evidence="13">
    <location>
        <position position="889"/>
    </location>
    <ligand>
        <name>substrate</name>
    </ligand>
</feature>
<name>A0A6A5C8D7_NAEFO</name>
<dbReference type="SUPFAM" id="SSF56176">
    <property type="entry name" value="FAD-binding/transporter-associated domain-like"/>
    <property type="match status" value="1"/>
</dbReference>
<dbReference type="FunFam" id="3.10.20.30:FF:000015">
    <property type="entry name" value="Aldehyde oxidase 1"/>
    <property type="match status" value="1"/>
</dbReference>
<dbReference type="Pfam" id="PF03450">
    <property type="entry name" value="CO_deh_flav_C"/>
    <property type="match status" value="1"/>
</dbReference>
<dbReference type="Pfam" id="PF02738">
    <property type="entry name" value="MoCoBD_1"/>
    <property type="match status" value="1"/>
</dbReference>
<dbReference type="Gene3D" id="3.10.20.30">
    <property type="match status" value="1"/>
</dbReference>
<dbReference type="InterPro" id="IPR046867">
    <property type="entry name" value="AldOxase/xan_DH_MoCoBD2"/>
</dbReference>
<dbReference type="InterPro" id="IPR036884">
    <property type="entry name" value="2Fe-2S-bd_dom_sf"/>
</dbReference>
<dbReference type="Pfam" id="PF01799">
    <property type="entry name" value="Fer2_2"/>
    <property type="match status" value="1"/>
</dbReference>
<feature type="domain" description="FAD-binding PCMH-type" evidence="16">
    <location>
        <begin position="283"/>
        <end position="490"/>
    </location>
</feature>
<dbReference type="Gene3D" id="3.90.1170.50">
    <property type="entry name" value="Aldehyde oxidase/xanthine dehydrogenase, a/b hammerhead"/>
    <property type="match status" value="1"/>
</dbReference>
<keyword evidence="5 14" id="KW-0001">2Fe-2S</keyword>
<dbReference type="InterPro" id="IPR022407">
    <property type="entry name" value="OxRdtase_Mopterin_BS"/>
</dbReference>
<feature type="binding site" evidence="14">
    <location>
        <position position="1000"/>
    </location>
    <ligand>
        <name>Mo-molybdopterin</name>
        <dbReference type="ChEBI" id="CHEBI:71302"/>
    </ligand>
    <ligandPart>
        <name>Mo</name>
        <dbReference type="ChEBI" id="CHEBI:28685"/>
    </ligandPart>
</feature>
<feature type="binding site" evidence="14">
    <location>
        <position position="153"/>
    </location>
    <ligand>
        <name>[2Fe-2S] cluster</name>
        <dbReference type="ChEBI" id="CHEBI:190135"/>
        <label>2</label>
    </ligand>
</feature>
<dbReference type="GO" id="GO:0016491">
    <property type="term" value="F:oxidoreductase activity"/>
    <property type="evidence" value="ECO:0007669"/>
    <property type="project" value="UniProtKB-KW"/>
</dbReference>
<evidence type="ECO:0000256" key="12">
    <source>
        <dbReference type="PIRSR" id="PIRSR000127-1"/>
    </source>
</evidence>
<feature type="active site" description="Proton acceptor" evidence="12">
    <location>
        <position position="1392"/>
    </location>
</feature>
<evidence type="ECO:0000256" key="6">
    <source>
        <dbReference type="ARBA" id="ARBA00022723"/>
    </source>
</evidence>
<dbReference type="PROSITE" id="PS51085">
    <property type="entry name" value="2FE2S_FER_2"/>
    <property type="match status" value="1"/>
</dbReference>
<dbReference type="SMART" id="SM01008">
    <property type="entry name" value="Ald_Xan_dh_C"/>
    <property type="match status" value="1"/>
</dbReference>
<dbReference type="InterPro" id="IPR006058">
    <property type="entry name" value="2Fe2S_fd_BS"/>
</dbReference>
<feature type="binding site" evidence="13">
    <location>
        <begin position="423"/>
        <end position="427"/>
    </location>
    <ligand>
        <name>FAD</name>
        <dbReference type="ChEBI" id="CHEBI:57692"/>
    </ligand>
</feature>
<evidence type="ECO:0000256" key="14">
    <source>
        <dbReference type="PIRSR" id="PIRSR000127-3"/>
    </source>
</evidence>
<keyword evidence="4" id="KW-0285">Flavoprotein</keyword>
<feature type="binding site" evidence="13">
    <location>
        <position position="505"/>
    </location>
    <ligand>
        <name>FAD</name>
        <dbReference type="ChEBI" id="CHEBI:57692"/>
    </ligand>
</feature>
<feature type="binding site" evidence="13">
    <location>
        <begin position="314"/>
        <end position="321"/>
    </location>
    <ligand>
        <name>FAD</name>
        <dbReference type="ChEBI" id="CHEBI:57692"/>
    </ligand>
</feature>
<feature type="binding site" evidence="13">
    <location>
        <position position="968"/>
    </location>
    <ligand>
        <name>substrate</name>
    </ligand>
</feature>
<dbReference type="PIRSF" id="PIRSF000127">
    <property type="entry name" value="Xanthine_DH"/>
    <property type="match status" value="1"/>
</dbReference>
<dbReference type="GO" id="GO:0005506">
    <property type="term" value="F:iron ion binding"/>
    <property type="evidence" value="ECO:0007669"/>
    <property type="project" value="InterPro"/>
</dbReference>
<keyword evidence="8" id="KW-0560">Oxidoreductase</keyword>
<dbReference type="FunFam" id="3.30.365.10:FF:000004">
    <property type="entry name" value="Xanthine dehydrogenase oxidase"/>
    <property type="match status" value="1"/>
</dbReference>
<dbReference type="SUPFAM" id="SSF54665">
    <property type="entry name" value="CO dehydrogenase molybdoprotein N-domain-like"/>
    <property type="match status" value="1"/>
</dbReference>
<evidence type="ECO:0000256" key="2">
    <source>
        <dbReference type="ARBA" id="ARBA00006849"/>
    </source>
</evidence>
<dbReference type="Gene3D" id="3.30.43.10">
    <property type="entry name" value="Uridine Diphospho-n-acetylenolpyruvylglucosamine Reductase, domain 2"/>
    <property type="match status" value="1"/>
</dbReference>
<dbReference type="InterPro" id="IPR016167">
    <property type="entry name" value="FAD-bd_PCMH_sub1"/>
</dbReference>
<gene>
    <name evidence="17" type="ORF">FDP41_010257</name>
</gene>
<dbReference type="OMA" id="PHPTQER"/>
<feature type="binding site" evidence="14">
    <location>
        <position position="55"/>
    </location>
    <ligand>
        <name>[2Fe-2S] cluster</name>
        <dbReference type="ChEBI" id="CHEBI:190135"/>
        <label>1</label>
    </ligand>
</feature>
<dbReference type="PROSITE" id="PS51387">
    <property type="entry name" value="FAD_PCMH"/>
    <property type="match status" value="1"/>
</dbReference>
<dbReference type="InterPro" id="IPR000674">
    <property type="entry name" value="Ald_Oxase/Xan_DH_a/b"/>
</dbReference>
<dbReference type="RefSeq" id="XP_044567905.1">
    <property type="nucleotide sequence ID" value="XM_044700535.1"/>
</dbReference>
<feature type="binding site" evidence="14">
    <location>
        <position position="854"/>
    </location>
    <ligand>
        <name>Mo-molybdopterin</name>
        <dbReference type="ChEBI" id="CHEBI:71302"/>
    </ligand>
    <ligandPart>
        <name>Mo</name>
        <dbReference type="ChEBI" id="CHEBI:28685"/>
    </ligandPart>
</feature>
<keyword evidence="10 14" id="KW-0411">Iron-sulfur</keyword>
<keyword evidence="3 14" id="KW-0500">Molybdenum</keyword>
<dbReference type="InterPro" id="IPR002888">
    <property type="entry name" value="2Fe-2S-bd"/>
</dbReference>
<feature type="domain" description="2Fe-2S ferredoxin-type" evidence="15">
    <location>
        <begin position="8"/>
        <end position="95"/>
    </location>
</feature>
<feature type="binding site" evidence="14">
    <location>
        <position position="1181"/>
    </location>
    <ligand>
        <name>Mo-molybdopterin</name>
        <dbReference type="ChEBI" id="CHEBI:71302"/>
    </ligand>
    <ligandPart>
        <name>Mo</name>
        <dbReference type="ChEBI" id="CHEBI:28685"/>
    </ligandPart>
</feature>
<dbReference type="InterPro" id="IPR001041">
    <property type="entry name" value="2Fe-2S_ferredoxin-type"/>
</dbReference>
<dbReference type="Gene3D" id="3.30.390.50">
    <property type="entry name" value="CO dehydrogenase flavoprotein, C-terminal domain"/>
    <property type="match status" value="1"/>
</dbReference>
<keyword evidence="18" id="KW-1185">Reference proteome</keyword>
<feature type="binding site" evidence="13">
    <location>
        <position position="480"/>
    </location>
    <ligand>
        <name>FAD</name>
        <dbReference type="ChEBI" id="CHEBI:57692"/>
    </ligand>
</feature>
<dbReference type="FunFam" id="3.30.365.10:FF:000001">
    <property type="entry name" value="Xanthine dehydrogenase oxidase"/>
    <property type="match status" value="1"/>
</dbReference>
<keyword evidence="9 14" id="KW-0408">Iron</keyword>
<evidence type="ECO:0000256" key="4">
    <source>
        <dbReference type="ARBA" id="ARBA00022630"/>
    </source>
</evidence>
<dbReference type="Pfam" id="PF00111">
    <property type="entry name" value="Fer2"/>
    <property type="match status" value="1"/>
</dbReference>
<dbReference type="GeneID" id="68117472"/>
<dbReference type="SMART" id="SM01092">
    <property type="entry name" value="CO_deh_flav_C"/>
    <property type="match status" value="1"/>
</dbReference>
<feature type="binding site" evidence="14">
    <location>
        <position position="121"/>
    </location>
    <ligand>
        <name>[2Fe-2S] cluster</name>
        <dbReference type="ChEBI" id="CHEBI:190135"/>
        <label>2</label>
    </ligand>
</feature>
<dbReference type="InterPro" id="IPR036318">
    <property type="entry name" value="FAD-bd_PCMH-like_sf"/>
</dbReference>
<dbReference type="InterPro" id="IPR016166">
    <property type="entry name" value="FAD-bd_PCMH"/>
</dbReference>
<proteinExistence type="inferred from homology"/>
<dbReference type="SUPFAM" id="SSF56003">
    <property type="entry name" value="Molybdenum cofactor-binding domain"/>
    <property type="match status" value="1"/>
</dbReference>
<dbReference type="Pfam" id="PF20256">
    <property type="entry name" value="MoCoBD_2"/>
    <property type="match status" value="1"/>
</dbReference>
<evidence type="ECO:0000313" key="17">
    <source>
        <dbReference type="EMBL" id="KAF0983192.1"/>
    </source>
</evidence>
<dbReference type="SUPFAM" id="SSF47741">
    <property type="entry name" value="CO dehydrogenase ISP C-domain like"/>
    <property type="match status" value="1"/>
</dbReference>
<comment type="cofactor">
    <cofactor evidence="1 13">
        <name>FAD</name>
        <dbReference type="ChEBI" id="CHEBI:57692"/>
    </cofactor>
</comment>
<dbReference type="PROSITE" id="PS00197">
    <property type="entry name" value="2FE2S_FER_1"/>
    <property type="match status" value="1"/>
</dbReference>
<dbReference type="InterPro" id="IPR037165">
    <property type="entry name" value="AldOxase/xan_DH_Mopterin-bd_sf"/>
</dbReference>
<comment type="similarity">
    <text evidence="2">Belongs to the xanthine dehydrogenase family.</text>
</comment>
<evidence type="ECO:0008006" key="19">
    <source>
        <dbReference type="Google" id="ProtNLM"/>
    </source>
</evidence>
<protein>
    <recommendedName>
        <fullName evidence="19">Xanthine dehydrogenase</fullName>
    </recommendedName>
</protein>
<dbReference type="InterPro" id="IPR016208">
    <property type="entry name" value="Ald_Oxase/xanthine_DH-like"/>
</dbReference>
<comment type="cofactor">
    <cofactor evidence="14">
        <name>[2Fe-2S] cluster</name>
        <dbReference type="ChEBI" id="CHEBI:190135"/>
    </cofactor>
    <text evidence="14">Binds 2 [2Fe-2S] clusters.</text>
</comment>
<dbReference type="PANTHER" id="PTHR45444">
    <property type="entry name" value="XANTHINE DEHYDROGENASE"/>
    <property type="match status" value="1"/>
</dbReference>
<dbReference type="InterPro" id="IPR036010">
    <property type="entry name" value="2Fe-2S_ferredoxin-like_sf"/>
</dbReference>
<feature type="binding site" evidence="14">
    <location>
        <position position="77"/>
    </location>
    <ligand>
        <name>[2Fe-2S] cluster</name>
        <dbReference type="ChEBI" id="CHEBI:190135"/>
        <label>1</label>
    </ligand>
</feature>
<dbReference type="InterPro" id="IPR016169">
    <property type="entry name" value="FAD-bd_PCMH_sub2"/>
</dbReference>
<dbReference type="Gene3D" id="3.30.465.10">
    <property type="match status" value="1"/>
</dbReference>
<evidence type="ECO:0000256" key="8">
    <source>
        <dbReference type="ARBA" id="ARBA00023002"/>
    </source>
</evidence>
<feature type="binding site" evidence="13">
    <location>
        <position position="413"/>
    </location>
    <ligand>
        <name>FAD</name>
        <dbReference type="ChEBI" id="CHEBI:57692"/>
    </ligand>
</feature>
<feature type="binding site" evidence="14">
    <location>
        <position position="118"/>
    </location>
    <ligand>
        <name>[2Fe-2S] cluster</name>
        <dbReference type="ChEBI" id="CHEBI:190135"/>
        <label>2</label>
    </ligand>
</feature>
<feature type="binding site" evidence="14">
    <location>
        <position position="52"/>
    </location>
    <ligand>
        <name>[2Fe-2S] cluster</name>
        <dbReference type="ChEBI" id="CHEBI:190135"/>
        <label>1</label>
    </ligand>
</feature>
<dbReference type="OrthoDB" id="8300278at2759"/>
<dbReference type="Pfam" id="PF00941">
    <property type="entry name" value="FAD_binding_5"/>
    <property type="match status" value="1"/>
</dbReference>
<evidence type="ECO:0000256" key="7">
    <source>
        <dbReference type="ARBA" id="ARBA00022827"/>
    </source>
</evidence>
<feature type="binding site" evidence="14">
    <location>
        <position position="885"/>
    </location>
    <ligand>
        <name>Mo-molybdopterin</name>
        <dbReference type="ChEBI" id="CHEBI:71302"/>
    </ligand>
    <ligandPart>
        <name>Mo</name>
        <dbReference type="ChEBI" id="CHEBI:28685"/>
    </ligandPart>
</feature>